<name>A0A2A2K8C5_9BILA</name>
<dbReference type="Proteomes" id="UP000218231">
    <property type="component" value="Unassembled WGS sequence"/>
</dbReference>
<dbReference type="EMBL" id="LIAE01009352">
    <property type="protein sequence ID" value="PAV70141.1"/>
    <property type="molecule type" value="Genomic_DNA"/>
</dbReference>
<feature type="region of interest" description="Disordered" evidence="1">
    <location>
        <begin position="70"/>
        <end position="95"/>
    </location>
</feature>
<organism evidence="2 3">
    <name type="scientific">Diploscapter pachys</name>
    <dbReference type="NCBI Taxonomy" id="2018661"/>
    <lineage>
        <taxon>Eukaryota</taxon>
        <taxon>Metazoa</taxon>
        <taxon>Ecdysozoa</taxon>
        <taxon>Nematoda</taxon>
        <taxon>Chromadorea</taxon>
        <taxon>Rhabditida</taxon>
        <taxon>Rhabditina</taxon>
        <taxon>Rhabditomorpha</taxon>
        <taxon>Rhabditoidea</taxon>
        <taxon>Rhabditidae</taxon>
        <taxon>Diploscapter</taxon>
    </lineage>
</organism>
<dbReference type="AlphaFoldDB" id="A0A2A2K8C5"/>
<accession>A0A2A2K8C5</accession>
<dbReference type="EMBL" id="LIAE01009352">
    <property type="protein sequence ID" value="PAV70142.1"/>
    <property type="molecule type" value="Genomic_DNA"/>
</dbReference>
<evidence type="ECO:0000256" key="1">
    <source>
        <dbReference type="SAM" id="MobiDB-lite"/>
    </source>
</evidence>
<evidence type="ECO:0000313" key="3">
    <source>
        <dbReference type="Proteomes" id="UP000218231"/>
    </source>
</evidence>
<dbReference type="EMBL" id="LIAE01009352">
    <property type="protein sequence ID" value="PAV70140.1"/>
    <property type="molecule type" value="Genomic_DNA"/>
</dbReference>
<reference evidence="2 3" key="1">
    <citation type="journal article" date="2017" name="Curr. Biol.">
        <title>Genome architecture and evolution of a unichromosomal asexual nematode.</title>
        <authorList>
            <person name="Fradin H."/>
            <person name="Zegar C."/>
            <person name="Gutwein M."/>
            <person name="Lucas J."/>
            <person name="Kovtun M."/>
            <person name="Corcoran D."/>
            <person name="Baugh L.R."/>
            <person name="Kiontke K."/>
            <person name="Gunsalus K."/>
            <person name="Fitch D.H."/>
            <person name="Piano F."/>
        </authorList>
    </citation>
    <scope>NUCLEOTIDE SEQUENCE [LARGE SCALE GENOMIC DNA]</scope>
    <source>
        <strain evidence="2">PF1309</strain>
    </source>
</reference>
<keyword evidence="3" id="KW-1185">Reference proteome</keyword>
<comment type="caution">
    <text evidence="2">The sequence shown here is derived from an EMBL/GenBank/DDBJ whole genome shotgun (WGS) entry which is preliminary data.</text>
</comment>
<protein>
    <submittedName>
        <fullName evidence="2">Uncharacterized protein</fullName>
    </submittedName>
</protein>
<evidence type="ECO:0000313" key="2">
    <source>
        <dbReference type="EMBL" id="PAV70142.1"/>
    </source>
</evidence>
<feature type="compositionally biased region" description="Basic and acidic residues" evidence="1">
    <location>
        <begin position="77"/>
        <end position="86"/>
    </location>
</feature>
<proteinExistence type="predicted"/>
<sequence>MKSPVDSPKASVDNFRNNLWLLNTVKGARIITLPRHRPNNNGQKLVTKPLDNATQKPFEFRQSVKLAPLNVPSAATDKQKTGDHRSSGSRMKSASPKERFIAINDTNLLMKLPSNYGIIEFKKSFSGDRPVTDVTLHKADMSVLNKLFPPTSRHPTVYIPLPSHFFSTYLEINESTDRFVF</sequence>
<gene>
    <name evidence="2" type="ORF">WR25_24068</name>
</gene>